<evidence type="ECO:0000313" key="2">
    <source>
        <dbReference type="Proteomes" id="UP001162162"/>
    </source>
</evidence>
<proteinExistence type="predicted"/>
<protein>
    <submittedName>
        <fullName evidence="1">Uncharacterized protein</fullName>
    </submittedName>
</protein>
<reference evidence="1" key="1">
    <citation type="journal article" date="2023" name="Insect Mol. Biol.">
        <title>Genome sequencing provides insights into the evolution of gene families encoding plant cell wall-degrading enzymes in longhorned beetles.</title>
        <authorList>
            <person name="Shin N.R."/>
            <person name="Okamura Y."/>
            <person name="Kirsch R."/>
            <person name="Pauchet Y."/>
        </authorList>
    </citation>
    <scope>NUCLEOTIDE SEQUENCE</scope>
    <source>
        <strain evidence="1">AMC_N1</strain>
    </source>
</reference>
<name>A0AAV8Y3I7_9CUCU</name>
<comment type="caution">
    <text evidence="1">The sequence shown here is derived from an EMBL/GenBank/DDBJ whole genome shotgun (WGS) entry which is preliminary data.</text>
</comment>
<organism evidence="1 2">
    <name type="scientific">Aromia moschata</name>
    <dbReference type="NCBI Taxonomy" id="1265417"/>
    <lineage>
        <taxon>Eukaryota</taxon>
        <taxon>Metazoa</taxon>
        <taxon>Ecdysozoa</taxon>
        <taxon>Arthropoda</taxon>
        <taxon>Hexapoda</taxon>
        <taxon>Insecta</taxon>
        <taxon>Pterygota</taxon>
        <taxon>Neoptera</taxon>
        <taxon>Endopterygota</taxon>
        <taxon>Coleoptera</taxon>
        <taxon>Polyphaga</taxon>
        <taxon>Cucujiformia</taxon>
        <taxon>Chrysomeloidea</taxon>
        <taxon>Cerambycidae</taxon>
        <taxon>Cerambycinae</taxon>
        <taxon>Callichromatini</taxon>
        <taxon>Aromia</taxon>
    </lineage>
</organism>
<gene>
    <name evidence="1" type="ORF">NQ318_000668</name>
</gene>
<evidence type="ECO:0000313" key="1">
    <source>
        <dbReference type="EMBL" id="KAJ8944769.1"/>
    </source>
</evidence>
<sequence>MNLHLHFTTMLIAKTVVTVREKILTGLGNYTRKTLRKSITPQMLTDVRRLFTCRMLPKFWRHAF</sequence>
<dbReference type="Proteomes" id="UP001162162">
    <property type="component" value="Unassembled WGS sequence"/>
</dbReference>
<dbReference type="AlphaFoldDB" id="A0AAV8Y3I7"/>
<dbReference type="EMBL" id="JAPWTK010000240">
    <property type="protein sequence ID" value="KAJ8944769.1"/>
    <property type="molecule type" value="Genomic_DNA"/>
</dbReference>
<accession>A0AAV8Y3I7</accession>
<keyword evidence="2" id="KW-1185">Reference proteome</keyword>